<comment type="similarity">
    <text evidence="10">Belongs to the deoxyhypusine hydroxylase family.</text>
</comment>
<name>A0A0H2R9M7_9AGAM</name>
<dbReference type="AlphaFoldDB" id="A0A0H2R9M7"/>
<dbReference type="InterPro" id="IPR016024">
    <property type="entry name" value="ARM-type_fold"/>
</dbReference>
<evidence type="ECO:0000256" key="5">
    <source>
        <dbReference type="ARBA" id="ARBA00023002"/>
    </source>
</evidence>
<feature type="region of interest" description="Disordered" evidence="12">
    <location>
        <begin position="140"/>
        <end position="187"/>
    </location>
</feature>
<dbReference type="PANTHER" id="PTHR12697">
    <property type="entry name" value="PBS LYASE HEAT-LIKE PROTEIN"/>
    <property type="match status" value="1"/>
</dbReference>
<keyword evidence="10" id="KW-0539">Nucleus</keyword>
<comment type="subcellular location">
    <subcellularLocation>
        <location evidence="10">Cytoplasm</location>
    </subcellularLocation>
    <subcellularLocation>
        <location evidence="10">Nucleus</location>
    </subcellularLocation>
</comment>
<keyword evidence="5 10" id="KW-0560">Oxidoreductase</keyword>
<dbReference type="PROSITE" id="PS50077">
    <property type="entry name" value="HEAT_REPEAT"/>
    <property type="match status" value="1"/>
</dbReference>
<dbReference type="Proteomes" id="UP000053477">
    <property type="component" value="Unassembled WGS sequence"/>
</dbReference>
<dbReference type="InterPro" id="IPR021133">
    <property type="entry name" value="HEAT_type_2"/>
</dbReference>
<feature type="binding site" evidence="10">
    <location>
        <position position="271"/>
    </location>
    <ligand>
        <name>Fe cation</name>
        <dbReference type="ChEBI" id="CHEBI:24875"/>
        <label>2</label>
    </ligand>
</feature>
<evidence type="ECO:0000256" key="8">
    <source>
        <dbReference type="ARBA" id="ARBA00023256"/>
    </source>
</evidence>
<evidence type="ECO:0000256" key="12">
    <source>
        <dbReference type="SAM" id="MobiDB-lite"/>
    </source>
</evidence>
<accession>A0A0H2R9M7</accession>
<keyword evidence="6 10" id="KW-0408">Iron</keyword>
<evidence type="ECO:0000256" key="10">
    <source>
        <dbReference type="HAMAP-Rule" id="MF_03101"/>
    </source>
</evidence>
<dbReference type="Pfam" id="PF13646">
    <property type="entry name" value="HEAT_2"/>
    <property type="match status" value="2"/>
</dbReference>
<dbReference type="InterPro" id="IPR027517">
    <property type="entry name" value="Deoxyhypusine_hydroxylase"/>
</dbReference>
<feature type="binding site" evidence="10">
    <location>
        <position position="64"/>
    </location>
    <ligand>
        <name>Fe cation</name>
        <dbReference type="ChEBI" id="CHEBI:24875"/>
        <label>1</label>
    </ligand>
</feature>
<dbReference type="InParanoid" id="A0A0H2R9M7"/>
<gene>
    <name evidence="10" type="primary">LIA1</name>
    <name evidence="13" type="ORF">SCHPADRAFT_858924</name>
</gene>
<feature type="binding site" evidence="10">
    <location>
        <position position="96"/>
    </location>
    <ligand>
        <name>Fe cation</name>
        <dbReference type="ChEBI" id="CHEBI:24875"/>
        <label>1</label>
    </ligand>
</feature>
<evidence type="ECO:0000256" key="6">
    <source>
        <dbReference type="ARBA" id="ARBA00023004"/>
    </source>
</evidence>
<keyword evidence="4" id="KW-0677">Repeat</keyword>
<feature type="binding site" evidence="10">
    <location>
        <position position="238"/>
    </location>
    <ligand>
        <name>Fe cation</name>
        <dbReference type="ChEBI" id="CHEBI:24875"/>
        <label>2</label>
    </ligand>
</feature>
<feature type="binding site" evidence="10">
    <location>
        <position position="63"/>
    </location>
    <ligand>
        <name>Fe cation</name>
        <dbReference type="ChEBI" id="CHEBI:24875"/>
        <label>1</label>
    </ligand>
</feature>
<evidence type="ECO:0000313" key="14">
    <source>
        <dbReference type="Proteomes" id="UP000053477"/>
    </source>
</evidence>
<evidence type="ECO:0000256" key="2">
    <source>
        <dbReference type="ARBA" id="ARBA00005041"/>
    </source>
</evidence>
<dbReference type="PANTHER" id="PTHR12697:SF5">
    <property type="entry name" value="DEOXYHYPUSINE HYDROXYLASE"/>
    <property type="match status" value="1"/>
</dbReference>
<dbReference type="EC" id="1.14.99.29" evidence="10"/>
<keyword evidence="14" id="KW-1185">Reference proteome</keyword>
<dbReference type="InterPro" id="IPR011989">
    <property type="entry name" value="ARM-like"/>
</dbReference>
<dbReference type="HAMAP" id="MF_03101">
    <property type="entry name" value="Deoxyhypusine_hydroxylase"/>
    <property type="match status" value="1"/>
</dbReference>
<dbReference type="GO" id="GO:0046872">
    <property type="term" value="F:metal ion binding"/>
    <property type="evidence" value="ECO:0007669"/>
    <property type="project" value="UniProtKB-KW"/>
</dbReference>
<comment type="cofactor">
    <cofactor evidence="10">
        <name>Fe(2+)</name>
        <dbReference type="ChEBI" id="CHEBI:29033"/>
    </cofactor>
    <text evidence="10">Binds 2 Fe(2+) ions per subunit.</text>
</comment>
<comment type="catalytic activity">
    <reaction evidence="1 10">
        <text>[eIF5A protein]-deoxyhypusine + AH2 + O2 = [eIF5A protein]-hypusine + A + H2O</text>
        <dbReference type="Rhea" id="RHEA:14101"/>
        <dbReference type="Rhea" id="RHEA-COMP:10144"/>
        <dbReference type="Rhea" id="RHEA-COMP:12592"/>
        <dbReference type="ChEBI" id="CHEBI:13193"/>
        <dbReference type="ChEBI" id="CHEBI:15377"/>
        <dbReference type="ChEBI" id="CHEBI:15379"/>
        <dbReference type="ChEBI" id="CHEBI:17499"/>
        <dbReference type="ChEBI" id="CHEBI:82657"/>
        <dbReference type="ChEBI" id="CHEBI:91175"/>
        <dbReference type="EC" id="1.14.99.29"/>
    </reaction>
</comment>
<protein>
    <recommendedName>
        <fullName evidence="10">Deoxyhypusine hydroxylase</fullName>
        <shortName evidence="10">DOHH</shortName>
        <ecNumber evidence="10">1.14.99.29</ecNumber>
    </recommendedName>
    <alternativeName>
        <fullName evidence="10">Deoxyhypusine dioxygenase</fullName>
    </alternativeName>
    <alternativeName>
        <fullName evidence="10">Deoxyhypusine monooxygenase</fullName>
    </alternativeName>
</protein>
<dbReference type="FunFam" id="1.25.10.10:FF:000099">
    <property type="entry name" value="Deoxyhypusine hydroxylase"/>
    <property type="match status" value="1"/>
</dbReference>
<evidence type="ECO:0000256" key="11">
    <source>
        <dbReference type="PROSITE-ProRule" id="PRU00103"/>
    </source>
</evidence>
<feature type="compositionally biased region" description="Basic and acidic residues" evidence="12">
    <location>
        <begin position="140"/>
        <end position="149"/>
    </location>
</feature>
<keyword evidence="3 10" id="KW-0479">Metal-binding</keyword>
<comment type="pathway">
    <text evidence="2 10">Protein modification; eIF5A hypusination.</text>
</comment>
<dbReference type="GO" id="GO:0019135">
    <property type="term" value="F:deoxyhypusine monooxygenase activity"/>
    <property type="evidence" value="ECO:0007669"/>
    <property type="project" value="UniProtKB-UniRule"/>
</dbReference>
<dbReference type="FunCoup" id="A0A0H2R9M7">
    <property type="interactions" value="370"/>
</dbReference>
<sequence>MSNLSEISDEQYGNLEGLLLNKSGSTPLHERFRALFTLKSLKTDRAIQIISEGFGDESALLKHELAYCLGQINREEALPVLESVLRNANEDPMVRHEAAEAMGAISSASSMQVLREFLGDRERTVRETCEIALAKIEWDHSEEGRKRPESSSSASQTVYTSIDPAPPSASSGLMSGKPRPTGIDGDDISALKRTLLDTSKPLFERYRAMFALRNLGTPEAVDALASGFADDSALFKHEIAFVFGQMLSEHSVPALLDVLQNSSESDMVRHEAAEALGGIATPEVLPHLKEWMARPDAPRVVRESCQVAIDMWEYENSNQFQYADGLQKSQDILAAA</sequence>
<dbReference type="Gene3D" id="1.25.10.10">
    <property type="entry name" value="Leucine-rich Repeat Variant"/>
    <property type="match status" value="2"/>
</dbReference>
<evidence type="ECO:0000256" key="4">
    <source>
        <dbReference type="ARBA" id="ARBA00022737"/>
    </source>
</evidence>
<dbReference type="SUPFAM" id="SSF48371">
    <property type="entry name" value="ARM repeat"/>
    <property type="match status" value="1"/>
</dbReference>
<feature type="binding site" evidence="10">
    <location>
        <position position="97"/>
    </location>
    <ligand>
        <name>Fe cation</name>
        <dbReference type="ChEBI" id="CHEBI:24875"/>
        <label>1</label>
    </ligand>
</feature>
<feature type="repeat" description="HEAT" evidence="11">
    <location>
        <begin position="77"/>
        <end position="117"/>
    </location>
</feature>
<evidence type="ECO:0000256" key="3">
    <source>
        <dbReference type="ARBA" id="ARBA00022723"/>
    </source>
</evidence>
<dbReference type="Pfam" id="PF03130">
    <property type="entry name" value="HEAT_PBS"/>
    <property type="match status" value="1"/>
</dbReference>
<dbReference type="STRING" id="27342.A0A0H2R9M7"/>
<dbReference type="InterPro" id="IPR004155">
    <property type="entry name" value="PBS_lyase_HEAT"/>
</dbReference>
<keyword evidence="7 10" id="KW-0503">Monooxygenase</keyword>
<comment type="function">
    <text evidence="9">Catalyzes the hydroxylation of the N(6)-(4-aminobutyl)-L-lysine intermediate produced by deoxyhypusine synthase/DHPS on a critical lysine of the eukaryotic translation initiation factor 5A/eIF-5A. This is the second step of the post-translational modification of that lysine into an unusual amino acid residue named hypusine. Hypusination is unique to mature eIF-5A factor and is essential for its function.</text>
</comment>
<dbReference type="EMBL" id="KQ086087">
    <property type="protein sequence ID" value="KLO08555.1"/>
    <property type="molecule type" value="Genomic_DNA"/>
</dbReference>
<feature type="binding site" evidence="10">
    <location>
        <position position="237"/>
    </location>
    <ligand>
        <name>Fe cation</name>
        <dbReference type="ChEBI" id="CHEBI:24875"/>
        <label>2</label>
    </ligand>
</feature>
<dbReference type="UniPathway" id="UPA00354"/>
<keyword evidence="8 10" id="KW-0386">Hypusine biosynthesis</keyword>
<proteinExistence type="inferred from homology"/>
<evidence type="ECO:0000256" key="1">
    <source>
        <dbReference type="ARBA" id="ARBA00000068"/>
    </source>
</evidence>
<dbReference type="OrthoDB" id="421002at2759"/>
<organism evidence="13 14">
    <name type="scientific">Schizopora paradoxa</name>
    <dbReference type="NCBI Taxonomy" id="27342"/>
    <lineage>
        <taxon>Eukaryota</taxon>
        <taxon>Fungi</taxon>
        <taxon>Dikarya</taxon>
        <taxon>Basidiomycota</taxon>
        <taxon>Agaricomycotina</taxon>
        <taxon>Agaricomycetes</taxon>
        <taxon>Hymenochaetales</taxon>
        <taxon>Schizoporaceae</taxon>
        <taxon>Schizopora</taxon>
    </lineage>
</organism>
<evidence type="ECO:0000313" key="13">
    <source>
        <dbReference type="EMBL" id="KLO08555.1"/>
    </source>
</evidence>
<evidence type="ECO:0000256" key="9">
    <source>
        <dbReference type="ARBA" id="ARBA00045876"/>
    </source>
</evidence>
<dbReference type="GO" id="GO:0005634">
    <property type="term" value="C:nucleus"/>
    <property type="evidence" value="ECO:0007669"/>
    <property type="project" value="UniProtKB-SubCell"/>
</dbReference>
<dbReference type="GO" id="GO:0005737">
    <property type="term" value="C:cytoplasm"/>
    <property type="evidence" value="ECO:0007669"/>
    <property type="project" value="UniProtKB-SubCell"/>
</dbReference>
<feature type="binding site" evidence="10">
    <location>
        <position position="270"/>
    </location>
    <ligand>
        <name>Fe cation</name>
        <dbReference type="ChEBI" id="CHEBI:24875"/>
        <label>2</label>
    </ligand>
</feature>
<comment type="function">
    <text evidence="10">Catalyzes the hydroxylation of the N(6)-(4-aminobutyl)-L-lysine intermediate to form hypusine, an essential post-translational modification only found in mature eIF-5A factor.</text>
</comment>
<dbReference type="SMART" id="SM00567">
    <property type="entry name" value="EZ_HEAT"/>
    <property type="match status" value="6"/>
</dbReference>
<keyword evidence="10" id="KW-0963">Cytoplasm</keyword>
<evidence type="ECO:0000256" key="7">
    <source>
        <dbReference type="ARBA" id="ARBA00023033"/>
    </source>
</evidence>
<reference evidence="13 14" key="1">
    <citation type="submission" date="2015-04" db="EMBL/GenBank/DDBJ databases">
        <title>Complete genome sequence of Schizopora paradoxa KUC8140, a cosmopolitan wood degrader in East Asia.</title>
        <authorList>
            <consortium name="DOE Joint Genome Institute"/>
            <person name="Min B."/>
            <person name="Park H."/>
            <person name="Jang Y."/>
            <person name="Kim J.-J."/>
            <person name="Kim K.H."/>
            <person name="Pangilinan J."/>
            <person name="Lipzen A."/>
            <person name="Riley R."/>
            <person name="Grigoriev I.V."/>
            <person name="Spatafora J.W."/>
            <person name="Choi I.-G."/>
        </authorList>
    </citation>
    <scope>NUCLEOTIDE SEQUENCE [LARGE SCALE GENOMIC DNA]</scope>
    <source>
        <strain evidence="13 14">KUC8140</strain>
    </source>
</reference>